<feature type="non-terminal residue" evidence="2">
    <location>
        <position position="1"/>
    </location>
</feature>
<reference evidence="2 3" key="1">
    <citation type="journal article" date="2018" name="PLoS ONE">
        <title>The draft genome of Kipferlia bialata reveals reductive genome evolution in fornicate parasites.</title>
        <authorList>
            <person name="Tanifuji G."/>
            <person name="Takabayashi S."/>
            <person name="Kume K."/>
            <person name="Takagi M."/>
            <person name="Nakayama T."/>
            <person name="Kamikawa R."/>
            <person name="Inagaki Y."/>
            <person name="Hashimoto T."/>
        </authorList>
    </citation>
    <scope>NUCLEOTIDE SEQUENCE [LARGE SCALE GENOMIC DNA]</scope>
    <source>
        <strain evidence="2">NY0173</strain>
    </source>
</reference>
<gene>
    <name evidence="2" type="ORF">KIPB_012207</name>
</gene>
<sequence>MAHTRDKLERWSPLLIPCCLLVCVVIYALNSMAIHIIQ</sequence>
<accession>A0A391NV40</accession>
<name>A0A391NV40_9EUKA</name>
<organism evidence="2 3">
    <name type="scientific">Kipferlia bialata</name>
    <dbReference type="NCBI Taxonomy" id="797122"/>
    <lineage>
        <taxon>Eukaryota</taxon>
        <taxon>Metamonada</taxon>
        <taxon>Carpediemonas-like organisms</taxon>
        <taxon>Kipferlia</taxon>
    </lineage>
</organism>
<keyword evidence="1" id="KW-1133">Transmembrane helix</keyword>
<dbReference type="Proteomes" id="UP000265618">
    <property type="component" value="Unassembled WGS sequence"/>
</dbReference>
<keyword evidence="1" id="KW-0812">Transmembrane</keyword>
<evidence type="ECO:0000313" key="2">
    <source>
        <dbReference type="EMBL" id="GCA63856.1"/>
    </source>
</evidence>
<proteinExistence type="predicted"/>
<protein>
    <submittedName>
        <fullName evidence="2">Uncharacterized protein</fullName>
    </submittedName>
</protein>
<evidence type="ECO:0000313" key="3">
    <source>
        <dbReference type="Proteomes" id="UP000265618"/>
    </source>
</evidence>
<feature type="transmembrane region" description="Helical" evidence="1">
    <location>
        <begin position="14"/>
        <end position="37"/>
    </location>
</feature>
<keyword evidence="1" id="KW-0472">Membrane</keyword>
<keyword evidence="3" id="KW-1185">Reference proteome</keyword>
<comment type="caution">
    <text evidence="2">The sequence shown here is derived from an EMBL/GenBank/DDBJ whole genome shotgun (WGS) entry which is preliminary data.</text>
</comment>
<dbReference type="AlphaFoldDB" id="A0A391NV40"/>
<dbReference type="EMBL" id="BDIP01005299">
    <property type="protein sequence ID" value="GCA63856.1"/>
    <property type="molecule type" value="Genomic_DNA"/>
</dbReference>
<evidence type="ECO:0000256" key="1">
    <source>
        <dbReference type="SAM" id="Phobius"/>
    </source>
</evidence>